<comment type="pathway">
    <text evidence="2">Glycan metabolism; cellulose degradation.</text>
</comment>
<reference evidence="9" key="1">
    <citation type="submission" date="2023-11" db="EMBL/GenBank/DDBJ databases">
        <authorList>
            <person name="Alioto T."/>
            <person name="Alioto T."/>
            <person name="Gomez Garrido J."/>
        </authorList>
    </citation>
    <scope>NUCLEOTIDE SEQUENCE</scope>
</reference>
<keyword evidence="5 9" id="KW-0378">Hydrolase</keyword>
<evidence type="ECO:0000256" key="4">
    <source>
        <dbReference type="ARBA" id="ARBA00012744"/>
    </source>
</evidence>
<evidence type="ECO:0000256" key="3">
    <source>
        <dbReference type="ARBA" id="ARBA00005336"/>
    </source>
</evidence>
<evidence type="ECO:0000256" key="1">
    <source>
        <dbReference type="ARBA" id="ARBA00000448"/>
    </source>
</evidence>
<dbReference type="PANTHER" id="PTHR42715">
    <property type="entry name" value="BETA-GLUCOSIDASE"/>
    <property type="match status" value="1"/>
</dbReference>
<dbReference type="InterPro" id="IPR019800">
    <property type="entry name" value="Glyco_hydro_3_AS"/>
</dbReference>
<name>A0AAI8YY20_9PEZI</name>
<protein>
    <recommendedName>
        <fullName evidence="4">beta-glucosidase</fullName>
        <ecNumber evidence="4">3.2.1.21</ecNumber>
    </recommendedName>
</protein>
<evidence type="ECO:0000256" key="5">
    <source>
        <dbReference type="ARBA" id="ARBA00022801"/>
    </source>
</evidence>
<dbReference type="PANTHER" id="PTHR42715:SF10">
    <property type="entry name" value="BETA-GLUCOSIDASE"/>
    <property type="match status" value="1"/>
</dbReference>
<evidence type="ECO:0000313" key="10">
    <source>
        <dbReference type="Proteomes" id="UP001296104"/>
    </source>
</evidence>
<evidence type="ECO:0000313" key="9">
    <source>
        <dbReference type="EMBL" id="CAK3996499.1"/>
    </source>
</evidence>
<dbReference type="InterPro" id="IPR017853">
    <property type="entry name" value="GH"/>
</dbReference>
<evidence type="ECO:0000256" key="8">
    <source>
        <dbReference type="ARBA" id="ARBA00023295"/>
    </source>
</evidence>
<dbReference type="SUPFAM" id="SSF51445">
    <property type="entry name" value="(Trans)glycosidases"/>
    <property type="match status" value="1"/>
</dbReference>
<dbReference type="InterPro" id="IPR050288">
    <property type="entry name" value="Cellulose_deg_GH3"/>
</dbReference>
<evidence type="ECO:0000256" key="2">
    <source>
        <dbReference type="ARBA" id="ARBA00004987"/>
    </source>
</evidence>
<keyword evidence="10" id="KW-1185">Reference proteome</keyword>
<keyword evidence="8" id="KW-0326">Glycosidase</keyword>
<evidence type="ECO:0000256" key="6">
    <source>
        <dbReference type="ARBA" id="ARBA00023180"/>
    </source>
</evidence>
<comment type="catalytic activity">
    <reaction evidence="1">
        <text>Hydrolysis of terminal, non-reducing beta-D-glucosyl residues with release of beta-D-glucose.</text>
        <dbReference type="EC" id="3.2.1.21"/>
    </reaction>
</comment>
<keyword evidence="7" id="KW-0119">Carbohydrate metabolism</keyword>
<dbReference type="EC" id="3.2.1.21" evidence="4"/>
<sequence>MTAYPKINGEHADPSRLLVHDILRREWCYNGFVMSDWGGLNDIVPSILATTALEMPRPPLWYGKALLKAGKAEHVFETEHIDPGVRRLLVLLRKTRALISEREN</sequence>
<dbReference type="InterPro" id="IPR036962">
    <property type="entry name" value="Glyco_hydro_3_N_sf"/>
</dbReference>
<comment type="similarity">
    <text evidence="3">Belongs to the glycosyl hydrolase 3 family.</text>
</comment>
<keyword evidence="6" id="KW-0325">Glycoprotein</keyword>
<dbReference type="GO" id="GO:0008422">
    <property type="term" value="F:beta-glucosidase activity"/>
    <property type="evidence" value="ECO:0007669"/>
    <property type="project" value="UniProtKB-EC"/>
</dbReference>
<dbReference type="PROSITE" id="PS00775">
    <property type="entry name" value="GLYCOSYL_HYDROL_F3"/>
    <property type="match status" value="1"/>
</dbReference>
<proteinExistence type="inferred from homology"/>
<dbReference type="GO" id="GO:0005975">
    <property type="term" value="P:carbohydrate metabolic process"/>
    <property type="evidence" value="ECO:0007669"/>
    <property type="project" value="InterPro"/>
</dbReference>
<dbReference type="AlphaFoldDB" id="A0AAI8YY20"/>
<dbReference type="Gene3D" id="3.20.20.300">
    <property type="entry name" value="Glycoside hydrolase, family 3, N-terminal domain"/>
    <property type="match status" value="1"/>
</dbReference>
<accession>A0AAI8YY20</accession>
<comment type="caution">
    <text evidence="9">The sequence shown here is derived from an EMBL/GenBank/DDBJ whole genome shotgun (WGS) entry which is preliminary data.</text>
</comment>
<gene>
    <name evidence="9" type="ORF">LECACI_7A004076</name>
</gene>
<dbReference type="EMBL" id="CAVMBE010000021">
    <property type="protein sequence ID" value="CAK3996499.1"/>
    <property type="molecule type" value="Genomic_DNA"/>
</dbReference>
<organism evidence="9 10">
    <name type="scientific">Lecanosticta acicola</name>
    <dbReference type="NCBI Taxonomy" id="111012"/>
    <lineage>
        <taxon>Eukaryota</taxon>
        <taxon>Fungi</taxon>
        <taxon>Dikarya</taxon>
        <taxon>Ascomycota</taxon>
        <taxon>Pezizomycotina</taxon>
        <taxon>Dothideomycetes</taxon>
        <taxon>Dothideomycetidae</taxon>
        <taxon>Mycosphaerellales</taxon>
        <taxon>Mycosphaerellaceae</taxon>
        <taxon>Lecanosticta</taxon>
    </lineage>
</organism>
<evidence type="ECO:0000256" key="7">
    <source>
        <dbReference type="ARBA" id="ARBA00023277"/>
    </source>
</evidence>
<dbReference type="Proteomes" id="UP001296104">
    <property type="component" value="Unassembled WGS sequence"/>
</dbReference>